<dbReference type="EMBL" id="DS990642">
    <property type="protein sequence ID" value="EGC48889.1"/>
    <property type="molecule type" value="Genomic_DNA"/>
</dbReference>
<dbReference type="Proteomes" id="UP000663419">
    <property type="component" value="Chromosome 3"/>
</dbReference>
<evidence type="ECO:0000256" key="1">
    <source>
        <dbReference type="SAM" id="Coils"/>
    </source>
</evidence>
<evidence type="ECO:0000256" key="2">
    <source>
        <dbReference type="SAM" id="MobiDB-lite"/>
    </source>
</evidence>
<evidence type="ECO:0000313" key="4">
    <source>
        <dbReference type="EMBL" id="QSS54488.1"/>
    </source>
</evidence>
<name>F0USL2_AJEC8</name>
<proteinExistence type="predicted"/>
<feature type="region of interest" description="Disordered" evidence="2">
    <location>
        <begin position="395"/>
        <end position="416"/>
    </location>
</feature>
<gene>
    <name evidence="3" type="ORF">HCEG_08104</name>
    <name evidence="4" type="ORF">I7I53_02050</name>
</gene>
<keyword evidence="1" id="KW-0175">Coiled coil</keyword>
<dbReference type="EMBL" id="CP069104">
    <property type="protein sequence ID" value="QSS54488.1"/>
    <property type="molecule type" value="Genomic_DNA"/>
</dbReference>
<protein>
    <recommendedName>
        <fullName evidence="6">Reverse transcriptase domain-containing protein</fullName>
    </recommendedName>
</protein>
<dbReference type="VEuPathDB" id="FungiDB:I7I53_02050"/>
<reference evidence="4" key="2">
    <citation type="submission" date="2021-01" db="EMBL/GenBank/DDBJ databases">
        <title>Chromosome-level genome assembly of a human fungal pathogen reveals clustering of transcriptionally co-regulated genes.</title>
        <authorList>
            <person name="Voorhies M."/>
            <person name="Cohen S."/>
            <person name="Shea T.P."/>
            <person name="Petrus S."/>
            <person name="Munoz J.F."/>
            <person name="Poplawski S."/>
            <person name="Goldman W.E."/>
            <person name="Michael T."/>
            <person name="Cuomo C.A."/>
            <person name="Sil A."/>
            <person name="Beyhan S."/>
        </authorList>
    </citation>
    <scope>NUCLEOTIDE SEQUENCE</scope>
    <source>
        <strain evidence="4">H88</strain>
    </source>
</reference>
<dbReference type="HOGENOM" id="CLU_008952_0_0_1"/>
<evidence type="ECO:0000313" key="3">
    <source>
        <dbReference type="EMBL" id="EGC48889.1"/>
    </source>
</evidence>
<dbReference type="AlphaFoldDB" id="F0USL2"/>
<sequence length="943" mass="109558">MASSSILSQTLQSITVTKIQELETKRQAYQQHKDNLLANVESARENIRERVTRLHDGMKEMNIWPVWEENMVQLSHIKHWVHQSAYDPSVNEDMLRKFEQQMRAKLDAESRKLDLAHLYSRLLIEWIDAPKSANEDFSSFSSTKSERPLEEDSFEVIQNIQKEKLQQLRDKFEAVVLTPLETDAVEIDNYLNGLFSSKDGQASLDFLRKRVKREGEIMLYNKTLFDRQSLHWCIESLLKVDLFDDEKQASLRDFLKDDDVLNEIKDVLNMRFANIQNWSWGLGDQGMPVVPRQKANGKWRVMMDDDVLQAIFTHWIGTNWAIQLKTFLQGVQNNPKVWKNNFRIPQEDRAKRRYYLNCNDHSGSEGGANAEQDRQETYREHFFLAPLPSKFYEESGGYDDDDDGDDASENGKGGRLNPKEIKQLLLRTLATEFLVRRSLDGEAAVVQSDFQWFATGLAHSSVFAVLRFMGFQEEWISFFKKVLEPPLDMLNGKPVRTRKRGLPMSHIFEKFMGEMVLFFMDLTVNQHTGMILYRFHDDLWLCGKPDRCAKAWQIMEEFAKVMGLEFNKSKTGSVYFVEEQQPKNPEIVKVLPEGPVVINFMVLDPKSGSWVINQEHVLEHAKQLRKQLAGCKSVLEWIKTWNSCIGRFFSHTFADPAHCFGRSHIKNTLETHKRIQSYLFSDLEGAKTVADYLSNTISTRFNPSVPVTDAFLYLPETLGGLGLLNPFTPLLLVSENFHTDTEDHIRKFHQEERDNYEQAKQKFLSLNEHQRRRRYNSCFKDENDISFGDDDASTTVLPWKPQAQTFFSFDEYVRWRECSSHPLWMLRKELMYTPLKMPITYQSRVYKALCAVAESYEASDGDPGRTGGRRRRFRPERGGQVSRGGLPDIHPNAISKEHGWTISFYADEVFEAFGGLELLDRKLLPLGVLKVMRSRMVTWQMVL</sequence>
<dbReference type="PANTHER" id="PTHR37015">
    <property type="entry name" value="REVERSE TRANSCRIPTASE DOMAIN-CONTAINING PROTEIN"/>
    <property type="match status" value="1"/>
</dbReference>
<reference evidence="5" key="1">
    <citation type="submission" date="2008-07" db="EMBL/GenBank/DDBJ databases">
        <title>Annotation of Ajellomyces capsulatus strain H88.</title>
        <authorList>
            <person name="Champion M."/>
            <person name="Cuomo C."/>
            <person name="Ma L.-J."/>
            <person name="Henn M.R."/>
            <person name="Sil A."/>
            <person name="Goldman B."/>
            <person name="Young S.K."/>
            <person name="Kodira C.D."/>
            <person name="Zeng Q."/>
            <person name="Koehrsen M."/>
            <person name="Alvarado L."/>
            <person name="Berlin A."/>
            <person name="Borenstein D."/>
            <person name="Chen Z."/>
            <person name="Engels R."/>
            <person name="Freedman E."/>
            <person name="Gellesch M."/>
            <person name="Goldberg J."/>
            <person name="Griggs A."/>
            <person name="Gujja S."/>
            <person name="Heiman D."/>
            <person name="Hepburn T."/>
            <person name="Howarth C."/>
            <person name="Jen D."/>
            <person name="Larson L."/>
            <person name="Lewis B."/>
            <person name="Mehta T."/>
            <person name="Park D."/>
            <person name="Pearson M."/>
            <person name="Roberts A."/>
            <person name="Saif S."/>
            <person name="Shea T."/>
            <person name="Shenoy N."/>
            <person name="Sisk P."/>
            <person name="Stolte C."/>
            <person name="Sykes S."/>
            <person name="Walk T."/>
            <person name="White J."/>
            <person name="Yandava C."/>
            <person name="Klein B."/>
            <person name="McEwen J.G."/>
            <person name="Puccia R."/>
            <person name="Goldman G.H."/>
            <person name="Felipe M.S."/>
            <person name="Nino-Vega G."/>
            <person name="San-Blas G."/>
            <person name="Taylor J."/>
            <person name="Mendoza L."/>
            <person name="Galagan J."/>
            <person name="Nusbaum C."/>
            <person name="Birren B."/>
        </authorList>
    </citation>
    <scope>NUCLEOTIDE SEQUENCE [LARGE SCALE GENOMIC DNA]</scope>
    <source>
        <strain evidence="5">H88</strain>
    </source>
</reference>
<dbReference type="Proteomes" id="UP000008142">
    <property type="component" value="Unassembled WGS sequence"/>
</dbReference>
<dbReference type="PANTHER" id="PTHR37015:SF1">
    <property type="entry name" value="REVERSE TRANSCRIPTASE DOMAIN-CONTAINING PROTEIN"/>
    <property type="match status" value="1"/>
</dbReference>
<feature type="region of interest" description="Disordered" evidence="2">
    <location>
        <begin position="857"/>
        <end position="890"/>
    </location>
</feature>
<organism evidence="5">
    <name type="scientific">Ajellomyces capsulatus (strain H88)</name>
    <name type="common">Darling's disease fungus</name>
    <name type="synonym">Histoplasma capsulatum</name>
    <dbReference type="NCBI Taxonomy" id="544711"/>
    <lineage>
        <taxon>Eukaryota</taxon>
        <taxon>Fungi</taxon>
        <taxon>Dikarya</taxon>
        <taxon>Ascomycota</taxon>
        <taxon>Pezizomycotina</taxon>
        <taxon>Eurotiomycetes</taxon>
        <taxon>Eurotiomycetidae</taxon>
        <taxon>Onygenales</taxon>
        <taxon>Ajellomycetaceae</taxon>
        <taxon>Histoplasma</taxon>
    </lineage>
</organism>
<evidence type="ECO:0000313" key="5">
    <source>
        <dbReference type="Proteomes" id="UP000008142"/>
    </source>
</evidence>
<accession>F0USL2</accession>
<evidence type="ECO:0008006" key="6">
    <source>
        <dbReference type="Google" id="ProtNLM"/>
    </source>
</evidence>
<dbReference type="STRING" id="544711.F0USL2"/>
<feature type="compositionally biased region" description="Acidic residues" evidence="2">
    <location>
        <begin position="396"/>
        <end position="408"/>
    </location>
</feature>
<feature type="coiled-coil region" evidence="1">
    <location>
        <begin position="19"/>
        <end position="46"/>
    </location>
</feature>
<dbReference type="OMA" id="VRTWNSC"/>
<dbReference type="OrthoDB" id="272271at2759"/>